<dbReference type="EMBL" id="KV784353">
    <property type="protein sequence ID" value="OEU21852.1"/>
    <property type="molecule type" value="Genomic_DNA"/>
</dbReference>
<proteinExistence type="predicted"/>
<dbReference type="InParanoid" id="A0A1E7FUN4"/>
<sequence>MEAYEVTQEELKAKFPTKDVLEKWHKGEEAEWPPFEETELPELRFAIGTKVFCRIGPDAETDWAKGEVVQLWYTEKNWPPGSFAPYKIKLDDGRQIFAPGDMDAVIKERIE</sequence>
<dbReference type="OrthoDB" id="435382at2759"/>
<name>A0A1E7FUN4_9STRA</name>
<keyword evidence="2" id="KW-1185">Reference proteome</keyword>
<dbReference type="Proteomes" id="UP000095751">
    <property type="component" value="Unassembled WGS sequence"/>
</dbReference>
<reference evidence="1 2" key="1">
    <citation type="submission" date="2016-09" db="EMBL/GenBank/DDBJ databases">
        <title>Extensive genetic diversity and differential bi-allelic expression allows diatom success in the polar Southern Ocean.</title>
        <authorList>
            <consortium name="DOE Joint Genome Institute"/>
            <person name="Mock T."/>
            <person name="Otillar R.P."/>
            <person name="Strauss J."/>
            <person name="Dupont C."/>
            <person name="Frickenhaus S."/>
            <person name="Maumus F."/>
            <person name="Mcmullan M."/>
            <person name="Sanges R."/>
            <person name="Schmutz J."/>
            <person name="Toseland A."/>
            <person name="Valas R."/>
            <person name="Veluchamy A."/>
            <person name="Ward B.J."/>
            <person name="Allen A."/>
            <person name="Barry K."/>
            <person name="Falciatore A."/>
            <person name="Ferrante M."/>
            <person name="Fortunato A.E."/>
            <person name="Gloeckner G."/>
            <person name="Gruber A."/>
            <person name="Hipkin R."/>
            <person name="Janech M."/>
            <person name="Kroth P."/>
            <person name="Leese F."/>
            <person name="Lindquist E."/>
            <person name="Lyon B.R."/>
            <person name="Martin J."/>
            <person name="Mayer C."/>
            <person name="Parker M."/>
            <person name="Quesneville H."/>
            <person name="Raymond J."/>
            <person name="Uhlig C."/>
            <person name="Valentin K.U."/>
            <person name="Worden A.Z."/>
            <person name="Armbrust E.V."/>
            <person name="Bowler C."/>
            <person name="Green B."/>
            <person name="Moulton V."/>
            <person name="Van Oosterhout C."/>
            <person name="Grigoriev I."/>
        </authorList>
    </citation>
    <scope>NUCLEOTIDE SEQUENCE [LARGE SCALE GENOMIC DNA]</scope>
    <source>
        <strain evidence="1 2">CCMP1102</strain>
    </source>
</reference>
<dbReference type="KEGG" id="fcy:FRACYDRAFT_267072"/>
<accession>A0A1E7FUN4</accession>
<gene>
    <name evidence="1" type="ORF">FRACYDRAFT_267072</name>
</gene>
<dbReference type="AlphaFoldDB" id="A0A1E7FUN4"/>
<organism evidence="1 2">
    <name type="scientific">Fragilariopsis cylindrus CCMP1102</name>
    <dbReference type="NCBI Taxonomy" id="635003"/>
    <lineage>
        <taxon>Eukaryota</taxon>
        <taxon>Sar</taxon>
        <taxon>Stramenopiles</taxon>
        <taxon>Ochrophyta</taxon>
        <taxon>Bacillariophyta</taxon>
        <taxon>Bacillariophyceae</taxon>
        <taxon>Bacillariophycidae</taxon>
        <taxon>Bacillariales</taxon>
        <taxon>Bacillariaceae</taxon>
        <taxon>Fragilariopsis</taxon>
    </lineage>
</organism>
<evidence type="ECO:0000313" key="1">
    <source>
        <dbReference type="EMBL" id="OEU21852.1"/>
    </source>
</evidence>
<evidence type="ECO:0000313" key="2">
    <source>
        <dbReference type="Proteomes" id="UP000095751"/>
    </source>
</evidence>
<protein>
    <submittedName>
        <fullName evidence="1">Uncharacterized protein</fullName>
    </submittedName>
</protein>